<dbReference type="GO" id="GO:0006281">
    <property type="term" value="P:DNA repair"/>
    <property type="evidence" value="ECO:0007669"/>
    <property type="project" value="UniProtKB-KW"/>
</dbReference>
<evidence type="ECO:0000256" key="7">
    <source>
        <dbReference type="ARBA" id="ARBA00022763"/>
    </source>
</evidence>
<dbReference type="GO" id="GO:0051539">
    <property type="term" value="F:4 iron, 4 sulfur cluster binding"/>
    <property type="evidence" value="ECO:0007669"/>
    <property type="project" value="UniProtKB-KW"/>
</dbReference>
<evidence type="ECO:0000256" key="10">
    <source>
        <dbReference type="ARBA" id="ARBA00023014"/>
    </source>
</evidence>
<evidence type="ECO:0000256" key="5">
    <source>
        <dbReference type="ARBA" id="ARBA00022485"/>
    </source>
</evidence>
<evidence type="ECO:0000256" key="1">
    <source>
        <dbReference type="ARBA" id="ARBA00001400"/>
    </source>
</evidence>
<keyword evidence="7" id="KW-0227">DNA damage</keyword>
<dbReference type="InterPro" id="IPR051536">
    <property type="entry name" value="UDG_Type-4/5"/>
</dbReference>
<proteinExistence type="inferred from homology"/>
<organism evidence="13 14">
    <name type="scientific">Lyticum sinuosum</name>
    <dbReference type="NCBI Taxonomy" id="1332059"/>
    <lineage>
        <taxon>Bacteria</taxon>
        <taxon>Pseudomonadati</taxon>
        <taxon>Pseudomonadota</taxon>
        <taxon>Alphaproteobacteria</taxon>
        <taxon>Rickettsiales</taxon>
        <taxon>Lyticum</taxon>
    </lineage>
</organism>
<dbReference type="CDD" id="cd10030">
    <property type="entry name" value="UDG-F4_TTUDGA_SPO1dp_like"/>
    <property type="match status" value="1"/>
</dbReference>
<comment type="catalytic activity">
    <reaction evidence="1">
        <text>Hydrolyzes single-stranded DNA or mismatched double-stranded DNA and polynucleotides, releasing free uracil.</text>
        <dbReference type="EC" id="3.2.2.27"/>
    </reaction>
</comment>
<dbReference type="Gene3D" id="3.40.470.10">
    <property type="entry name" value="Uracil-DNA glycosylase-like domain"/>
    <property type="match status" value="1"/>
</dbReference>
<dbReference type="GO" id="GO:0046872">
    <property type="term" value="F:metal ion binding"/>
    <property type="evidence" value="ECO:0007669"/>
    <property type="project" value="UniProtKB-KW"/>
</dbReference>
<dbReference type="InterPro" id="IPR036895">
    <property type="entry name" value="Uracil-DNA_glycosylase-like_sf"/>
</dbReference>
<evidence type="ECO:0000256" key="8">
    <source>
        <dbReference type="ARBA" id="ARBA00022801"/>
    </source>
</evidence>
<evidence type="ECO:0000313" key="13">
    <source>
        <dbReference type="EMBL" id="MDZ5761196.1"/>
    </source>
</evidence>
<keyword evidence="11" id="KW-0234">DNA repair</keyword>
<dbReference type="InterPro" id="IPR005273">
    <property type="entry name" value="Ura-DNA_glyco_family4"/>
</dbReference>
<keyword evidence="10" id="KW-0411">Iron-sulfur</keyword>
<keyword evidence="5" id="KW-0004">4Fe-4S</keyword>
<evidence type="ECO:0000256" key="6">
    <source>
        <dbReference type="ARBA" id="ARBA00022723"/>
    </source>
</evidence>
<dbReference type="Pfam" id="PF03167">
    <property type="entry name" value="UDG"/>
    <property type="match status" value="1"/>
</dbReference>
<protein>
    <recommendedName>
        <fullName evidence="4">Type-4 uracil-DNA glycosylase</fullName>
        <ecNumber evidence="3">3.2.2.27</ecNumber>
    </recommendedName>
</protein>
<evidence type="ECO:0000259" key="12">
    <source>
        <dbReference type="SMART" id="SM00986"/>
    </source>
</evidence>
<accession>A0AAE4VJT2</accession>
<feature type="domain" description="Uracil-DNA glycosylase-like" evidence="12">
    <location>
        <begin position="105"/>
        <end position="257"/>
    </location>
</feature>
<sequence length="270" mass="31297">MDINKIFYNKNLKDISKILHINIFPIFNIKIVKNSNEYKNLIEELPMNFSDLNYLKENLEDLDNKDAFHQARNLANSADSVEKLYKYVDNFDGCSLKNQAIQTVFSDGNPNSDIMLIGEAPGMNEDIQGIPFCGQSGKLLDNILFRFNLNREKVYISNSIFWRPPNNRPPTLDEIILCKPFVEKHISLISPKIIILVGSTAAKSILNNKQPLSTLRGTFYNYVNQYIKDPIPTVVIYHPSYLLRQPKQKKLMLLDMMKIMQFYREIIKNN</sequence>
<gene>
    <name evidence="13" type="ORF">Lyticum_00363</name>
</gene>
<dbReference type="GO" id="GO:0004844">
    <property type="term" value="F:uracil DNA N-glycosylase activity"/>
    <property type="evidence" value="ECO:0007669"/>
    <property type="project" value="UniProtKB-EC"/>
</dbReference>
<evidence type="ECO:0000256" key="4">
    <source>
        <dbReference type="ARBA" id="ARBA00019403"/>
    </source>
</evidence>
<dbReference type="EMBL" id="JARGYU010000001">
    <property type="protein sequence ID" value="MDZ5761196.1"/>
    <property type="molecule type" value="Genomic_DNA"/>
</dbReference>
<keyword evidence="14" id="KW-1185">Reference proteome</keyword>
<reference evidence="13" key="1">
    <citation type="submission" date="2023-02" db="EMBL/GenBank/DDBJ databases">
        <title>Host association and intracellularity evolved multiple times independently in the Rickettsiales.</title>
        <authorList>
            <person name="Castelli M."/>
            <person name="Nardi T."/>
            <person name="Gammuto L."/>
            <person name="Bellinzona G."/>
            <person name="Sabaneyeva E."/>
            <person name="Potekhin A."/>
            <person name="Serra V."/>
            <person name="Petroni G."/>
            <person name="Sassera D."/>
        </authorList>
    </citation>
    <scope>NUCLEOTIDE SEQUENCE</scope>
    <source>
        <strain evidence="13">USBL-36I1</strain>
    </source>
</reference>
<keyword evidence="6" id="KW-0479">Metal-binding</keyword>
<dbReference type="InterPro" id="IPR005122">
    <property type="entry name" value="Uracil-DNA_glycosylase-like"/>
</dbReference>
<evidence type="ECO:0000256" key="2">
    <source>
        <dbReference type="ARBA" id="ARBA00006521"/>
    </source>
</evidence>
<comment type="caution">
    <text evidence="13">The sequence shown here is derived from an EMBL/GenBank/DDBJ whole genome shotgun (WGS) entry which is preliminary data.</text>
</comment>
<dbReference type="SMART" id="SM00986">
    <property type="entry name" value="UDG"/>
    <property type="match status" value="1"/>
</dbReference>
<evidence type="ECO:0000313" key="14">
    <source>
        <dbReference type="Proteomes" id="UP001289135"/>
    </source>
</evidence>
<name>A0AAE4VJT2_9RICK</name>
<dbReference type="AlphaFoldDB" id="A0AAE4VJT2"/>
<evidence type="ECO:0000256" key="3">
    <source>
        <dbReference type="ARBA" id="ARBA00012030"/>
    </source>
</evidence>
<evidence type="ECO:0000256" key="11">
    <source>
        <dbReference type="ARBA" id="ARBA00023204"/>
    </source>
</evidence>
<keyword evidence="8" id="KW-0378">Hydrolase</keyword>
<evidence type="ECO:0000256" key="9">
    <source>
        <dbReference type="ARBA" id="ARBA00023004"/>
    </source>
</evidence>
<dbReference type="SUPFAM" id="SSF52141">
    <property type="entry name" value="Uracil-DNA glycosylase-like"/>
    <property type="match status" value="1"/>
</dbReference>
<keyword evidence="9" id="KW-0408">Iron</keyword>
<dbReference type="SMART" id="SM00987">
    <property type="entry name" value="UreE_C"/>
    <property type="match status" value="1"/>
</dbReference>
<dbReference type="NCBIfam" id="TIGR00758">
    <property type="entry name" value="UDG_fam4"/>
    <property type="match status" value="1"/>
</dbReference>
<dbReference type="Proteomes" id="UP001289135">
    <property type="component" value="Unassembled WGS sequence"/>
</dbReference>
<dbReference type="PANTHER" id="PTHR33693">
    <property type="entry name" value="TYPE-5 URACIL-DNA GLYCOSYLASE"/>
    <property type="match status" value="1"/>
</dbReference>
<dbReference type="EC" id="3.2.2.27" evidence="3"/>
<comment type="similarity">
    <text evidence="2">Belongs to the uracil-DNA glycosylase (UDG) superfamily. Type 4 (UDGa) family.</text>
</comment>
<dbReference type="PANTHER" id="PTHR33693:SF1">
    <property type="entry name" value="TYPE-4 URACIL-DNA GLYCOSYLASE"/>
    <property type="match status" value="1"/>
</dbReference>
<dbReference type="RefSeq" id="WP_322498614.1">
    <property type="nucleotide sequence ID" value="NZ_JARGYU010000001.1"/>
</dbReference>